<dbReference type="PIR" id="F59096">
    <property type="entry name" value="F59096"/>
</dbReference>
<dbReference type="AlphaFoldDB" id="Q9X316"/>
<geneLocation type="plasmid" evidence="1">
    <name>pX01</name>
</geneLocation>
<dbReference type="EMBL" id="AF065404">
    <property type="protein sequence ID" value="AAD32350.1"/>
    <property type="molecule type" value="Genomic_DNA"/>
</dbReference>
<accession>Q9X316</accession>
<proteinExistence type="predicted"/>
<reference evidence="1" key="1">
    <citation type="journal article" date="1999" name="J. Bacteriol.">
        <title>Sequence and organization of pXO1, the large Bacillus anthracis plasmid harboring the anthrax toxin genes.</title>
        <authorList>
            <person name="Okinaka R.T."/>
            <person name="Cloud K."/>
            <person name="Hampton O."/>
            <person name="Hoffmaster A.R."/>
            <person name="Hill K.K."/>
            <person name="Keim P."/>
            <person name="Koehler T.M."/>
            <person name="Lamke G."/>
            <person name="Kumano S."/>
            <person name="Mahillon J."/>
            <person name="Manter D."/>
            <person name="Martinez Y."/>
            <person name="Ricke D."/>
            <person name="Svensson R."/>
            <person name="Jackson P.J."/>
        </authorList>
    </citation>
    <scope>NUCLEOTIDE SEQUENCE</scope>
    <source>
        <strain evidence="1">Sterne</strain>
        <plasmid evidence="1">pX01</plasmid>
    </source>
</reference>
<organism evidence="1">
    <name type="scientific">Bacillus anthracis</name>
    <name type="common">anthrax bacterium</name>
    <dbReference type="NCBI Taxonomy" id="1392"/>
    <lineage>
        <taxon>Bacteria</taxon>
        <taxon>Bacillati</taxon>
        <taxon>Bacillota</taxon>
        <taxon>Bacilli</taxon>
        <taxon>Bacillales</taxon>
        <taxon>Bacillaceae</taxon>
        <taxon>Bacillus</taxon>
        <taxon>Bacillus cereus group</taxon>
    </lineage>
</organism>
<sequence>MKLVSNISMSNNEIIDVLCENLNEGIWALRVLYAEGAMHKEKLWDCINQYHKEYQIENEKDYEGKKILPSRYALDIMTARLEGAGLISFKPFGRVRVYEVTNLGNVLIKELEKRVEKNN</sequence>
<protein>
    <submittedName>
        <fullName evidence="1">PXO1-46</fullName>
    </submittedName>
</protein>
<evidence type="ECO:0000313" key="1">
    <source>
        <dbReference type="EMBL" id="AAD32350.1"/>
    </source>
</evidence>
<name>Q9X316_BACAN</name>
<keyword evidence="1" id="KW-0614">Plasmid</keyword>